<dbReference type="EMBL" id="BGPR01038542">
    <property type="protein sequence ID" value="GBO14405.1"/>
    <property type="molecule type" value="Genomic_DNA"/>
</dbReference>
<dbReference type="Proteomes" id="UP000499080">
    <property type="component" value="Unassembled WGS sequence"/>
</dbReference>
<sequence length="164" mass="18053">HAGEGETAPFWGSIQESLGENTPAGFFRGLHLQPKIPDRSIAPPEANATCDGDIFYYVTIYVYKFLAQLHSLSDVSEAIIISMSSTATKLLSTYYLCEGCLDFNADEIAIACIQFTFLYCGIVASSVKYLMKKELASVDNKDRISDILDELIIVSDVSTALKYI</sequence>
<gene>
    <name evidence="1" type="ORF">AVEN_149653_1</name>
</gene>
<reference evidence="1 2" key="1">
    <citation type="journal article" date="2019" name="Sci. Rep.">
        <title>Orb-weaving spider Araneus ventricosus genome elucidates the spidroin gene catalogue.</title>
        <authorList>
            <person name="Kono N."/>
            <person name="Nakamura H."/>
            <person name="Ohtoshi R."/>
            <person name="Moran D.A.P."/>
            <person name="Shinohara A."/>
            <person name="Yoshida Y."/>
            <person name="Fujiwara M."/>
            <person name="Mori M."/>
            <person name="Tomita M."/>
            <person name="Arakawa K."/>
        </authorList>
    </citation>
    <scope>NUCLEOTIDE SEQUENCE [LARGE SCALE GENOMIC DNA]</scope>
</reference>
<dbReference type="OrthoDB" id="6413339at2759"/>
<organism evidence="1 2">
    <name type="scientific">Araneus ventricosus</name>
    <name type="common">Orbweaver spider</name>
    <name type="synonym">Epeira ventricosa</name>
    <dbReference type="NCBI Taxonomy" id="182803"/>
    <lineage>
        <taxon>Eukaryota</taxon>
        <taxon>Metazoa</taxon>
        <taxon>Ecdysozoa</taxon>
        <taxon>Arthropoda</taxon>
        <taxon>Chelicerata</taxon>
        <taxon>Arachnida</taxon>
        <taxon>Araneae</taxon>
        <taxon>Araneomorphae</taxon>
        <taxon>Entelegynae</taxon>
        <taxon>Araneoidea</taxon>
        <taxon>Araneidae</taxon>
        <taxon>Araneus</taxon>
    </lineage>
</organism>
<evidence type="ECO:0000313" key="1">
    <source>
        <dbReference type="EMBL" id="GBO14405.1"/>
    </source>
</evidence>
<keyword evidence="2" id="KW-1185">Reference proteome</keyword>
<accession>A0A4Y2UN02</accession>
<comment type="caution">
    <text evidence="1">The sequence shown here is derived from an EMBL/GenBank/DDBJ whole genome shotgun (WGS) entry which is preliminary data.</text>
</comment>
<proteinExistence type="predicted"/>
<dbReference type="AlphaFoldDB" id="A0A4Y2UN02"/>
<evidence type="ECO:0000313" key="2">
    <source>
        <dbReference type="Proteomes" id="UP000499080"/>
    </source>
</evidence>
<name>A0A4Y2UN02_ARAVE</name>
<feature type="non-terminal residue" evidence="1">
    <location>
        <position position="1"/>
    </location>
</feature>
<protein>
    <submittedName>
        <fullName evidence="1">Uncharacterized protein</fullName>
    </submittedName>
</protein>